<organism evidence="1 2">
    <name type="scientific">Catharanthus roseus</name>
    <name type="common">Madagascar periwinkle</name>
    <name type="synonym">Vinca rosea</name>
    <dbReference type="NCBI Taxonomy" id="4058"/>
    <lineage>
        <taxon>Eukaryota</taxon>
        <taxon>Viridiplantae</taxon>
        <taxon>Streptophyta</taxon>
        <taxon>Embryophyta</taxon>
        <taxon>Tracheophyta</taxon>
        <taxon>Spermatophyta</taxon>
        <taxon>Magnoliopsida</taxon>
        <taxon>eudicotyledons</taxon>
        <taxon>Gunneridae</taxon>
        <taxon>Pentapetalae</taxon>
        <taxon>asterids</taxon>
        <taxon>lamiids</taxon>
        <taxon>Gentianales</taxon>
        <taxon>Apocynaceae</taxon>
        <taxon>Rauvolfioideae</taxon>
        <taxon>Vinceae</taxon>
        <taxon>Catharanthinae</taxon>
        <taxon>Catharanthus</taxon>
    </lineage>
</organism>
<reference evidence="2" key="1">
    <citation type="journal article" date="2023" name="Nat. Plants">
        <title>Single-cell RNA sequencing provides a high-resolution roadmap for understanding the multicellular compartmentation of specialized metabolism.</title>
        <authorList>
            <person name="Sun S."/>
            <person name="Shen X."/>
            <person name="Li Y."/>
            <person name="Li Y."/>
            <person name="Wang S."/>
            <person name="Li R."/>
            <person name="Zhang H."/>
            <person name="Shen G."/>
            <person name="Guo B."/>
            <person name="Wei J."/>
            <person name="Xu J."/>
            <person name="St-Pierre B."/>
            <person name="Chen S."/>
            <person name="Sun C."/>
        </authorList>
    </citation>
    <scope>NUCLEOTIDE SEQUENCE [LARGE SCALE GENOMIC DNA]</scope>
</reference>
<protein>
    <submittedName>
        <fullName evidence="1">Uncharacterized protein</fullName>
    </submittedName>
</protein>
<dbReference type="EMBL" id="CM044702">
    <property type="protein sequence ID" value="KAI5676458.1"/>
    <property type="molecule type" value="Genomic_DNA"/>
</dbReference>
<evidence type="ECO:0000313" key="1">
    <source>
        <dbReference type="EMBL" id="KAI5676458.1"/>
    </source>
</evidence>
<proteinExistence type="predicted"/>
<keyword evidence="2" id="KW-1185">Reference proteome</keyword>
<accession>A0ACC0BV45</accession>
<dbReference type="Proteomes" id="UP001060085">
    <property type="component" value="Linkage Group LG02"/>
</dbReference>
<sequence>MNRSYSVFREIKQQPYNYSAMAPSDHEVHHSVIMDSDGRQITPIILHGPNGETYVLKAEKQIVEHSTVTPASRFLVSEYGYKSDEPGNQFPDLGSVNFDHPEEIEEFINKLMIETSRGQKQEFTPPAPAVGKKRDGHNFYELASNNGRNYQILSKPTNEIGPAMDFLKEAIKNGEVKRVKPIDQNKGGYEMSKLGNNNGVVLPMQFGQTRFPPGKTLNQQKKEQNTSTDYSGKIDSREAAKRYGKLPSRVIEEGEHKGSIITSREAMVKYNGAFVP</sequence>
<name>A0ACC0BV45_CATRO</name>
<gene>
    <name evidence="1" type="ORF">M9H77_07408</name>
</gene>
<evidence type="ECO:0000313" key="2">
    <source>
        <dbReference type="Proteomes" id="UP001060085"/>
    </source>
</evidence>
<comment type="caution">
    <text evidence="1">The sequence shown here is derived from an EMBL/GenBank/DDBJ whole genome shotgun (WGS) entry which is preliminary data.</text>
</comment>